<accession>A0A8T5UW08</accession>
<keyword evidence="11" id="KW-1185">Reference proteome</keyword>
<keyword evidence="1 9" id="KW-0813">Transport</keyword>
<dbReference type="GO" id="GO:0005886">
    <property type="term" value="C:plasma membrane"/>
    <property type="evidence" value="ECO:0007669"/>
    <property type="project" value="UniProtKB-SubCell"/>
</dbReference>
<feature type="transmembrane region" description="Helical" evidence="9">
    <location>
        <begin position="177"/>
        <end position="199"/>
    </location>
</feature>
<feature type="transmembrane region" description="Helical" evidence="9">
    <location>
        <begin position="374"/>
        <end position="397"/>
    </location>
</feature>
<feature type="transmembrane region" description="Helical" evidence="9">
    <location>
        <begin position="528"/>
        <end position="552"/>
    </location>
</feature>
<dbReference type="PANTHER" id="PTHR30607">
    <property type="entry name" value="POTASSIUM-TRANSPORTING ATPASE A CHAIN"/>
    <property type="match status" value="1"/>
</dbReference>
<evidence type="ECO:0000256" key="8">
    <source>
        <dbReference type="ARBA" id="ARBA00023136"/>
    </source>
</evidence>
<feature type="transmembrane region" description="Helical" evidence="9">
    <location>
        <begin position="257"/>
        <end position="278"/>
    </location>
</feature>
<sequence length="567" mass="60822">MLLEDVILIMLFLLILTITAIPIGKYMSKILTGKKTFMTPVIRPLEKFIYRICSIDENQEMTWKRYVYALLIFNIIGITFIFVLQLIQNFLPLNPAQMPSVRWDTALNTAISFSTNTNWQSYAGETTMSYLTQMLGMTVQNFLSASVGIAALLALIRGFTRQNSATIGNFWVDITRTALYILLPLAVIFALILASQGVVQTIGPYVTAHTLEGVNQTIALGPVASQEAIKMLGSNGGGFFSANSAHPFENPNGITNILETFAILLIPISIVFAFGYIIRNFRQGLAIFAAMMILLVAGMGVAYYAESQSNPIIQKFGVSGGNMEGKELTFGVAESVLWGVATTDVSNGGVNSMHDSTMPLTGLVYMFNLGIGEVIFGGLGVGLIGMIFYIILTMFIAGLMIGRTPEFLGKKLGPYEMVMATLALIVPAGLILVFASIAISLPQGLVGLNNPSAHGLSEILYAYASAFANNGSAFAGLSANTVFYNLTLGLAMFIGRFVVIIPALAIAGSLAAKGRVATDASTFPSTNALFVLMLVSVVVIVGALTFFPVFALGPILEHLFLQGGLTF</sequence>
<keyword evidence="8 9" id="KW-0472">Membrane</keyword>
<protein>
    <recommendedName>
        <fullName evidence="9">Potassium-transporting ATPase potassium-binding subunit</fullName>
    </recommendedName>
    <alternativeName>
        <fullName evidence="9">ATP phosphohydrolase [potassium-transporting] A chain</fullName>
    </alternativeName>
    <alternativeName>
        <fullName evidence="9">Potassium-binding and translocating subunit A</fullName>
    </alternativeName>
    <alternativeName>
        <fullName evidence="9">Potassium-translocating ATPase A chain</fullName>
    </alternativeName>
</protein>
<evidence type="ECO:0000313" key="11">
    <source>
        <dbReference type="Proteomes" id="UP000825933"/>
    </source>
</evidence>
<evidence type="ECO:0000256" key="1">
    <source>
        <dbReference type="ARBA" id="ARBA00022448"/>
    </source>
</evidence>
<dbReference type="AlphaFoldDB" id="A0A8T5UW08"/>
<keyword evidence="2 9" id="KW-1003">Cell membrane</keyword>
<dbReference type="NCBIfam" id="TIGR00680">
    <property type="entry name" value="kdpA"/>
    <property type="match status" value="1"/>
</dbReference>
<dbReference type="PIRSF" id="PIRSF001294">
    <property type="entry name" value="K_ATPaseA"/>
    <property type="match status" value="1"/>
</dbReference>
<comment type="subcellular location">
    <subcellularLocation>
        <location evidence="9">Cell membrane</location>
        <topology evidence="9">Multi-pass membrane protein</topology>
    </subcellularLocation>
</comment>
<feature type="transmembrane region" description="Helical" evidence="9">
    <location>
        <begin position="418"/>
        <end position="439"/>
    </location>
</feature>
<comment type="subunit">
    <text evidence="9">The system is composed of three essential subunits: KdpA, KdpB and KdpC.</text>
</comment>
<dbReference type="PANTHER" id="PTHR30607:SF2">
    <property type="entry name" value="POTASSIUM-TRANSPORTING ATPASE POTASSIUM-BINDING SUBUNIT"/>
    <property type="match status" value="1"/>
</dbReference>
<evidence type="ECO:0000256" key="4">
    <source>
        <dbReference type="ARBA" id="ARBA00022692"/>
    </source>
</evidence>
<keyword evidence="5 9" id="KW-0630">Potassium</keyword>
<dbReference type="RefSeq" id="WP_223791988.1">
    <property type="nucleotide sequence ID" value="NZ_JAIOUQ010000013.1"/>
</dbReference>
<comment type="caution">
    <text evidence="10">The sequence shown here is derived from an EMBL/GenBank/DDBJ whole genome shotgun (WGS) entry which is preliminary data.</text>
</comment>
<comment type="function">
    <text evidence="9">Part of the high-affinity ATP-driven potassium transport (or Kdp) system, which catalyzes the hydrolysis of ATP coupled with the electrogenic transport of potassium into the cytoplasm. This subunit binds the extracellular potassium ions and delivers the ions to the membrane domain of KdpB through an intramembrane tunnel.</text>
</comment>
<feature type="transmembrane region" description="Helical" evidence="9">
    <location>
        <begin position="285"/>
        <end position="305"/>
    </location>
</feature>
<evidence type="ECO:0000256" key="9">
    <source>
        <dbReference type="HAMAP-Rule" id="MF_00275"/>
    </source>
</evidence>
<keyword evidence="4 9" id="KW-0812">Transmembrane</keyword>
<feature type="transmembrane region" description="Helical" evidence="9">
    <location>
        <begin position="6"/>
        <end position="28"/>
    </location>
</feature>
<keyword evidence="6 9" id="KW-1133">Transmembrane helix</keyword>
<dbReference type="Pfam" id="PF03814">
    <property type="entry name" value="KdpA"/>
    <property type="match status" value="1"/>
</dbReference>
<feature type="transmembrane region" description="Helical" evidence="9">
    <location>
        <begin position="486"/>
        <end position="508"/>
    </location>
</feature>
<dbReference type="HAMAP" id="MF_00275">
    <property type="entry name" value="KdpA"/>
    <property type="match status" value="1"/>
</dbReference>
<evidence type="ECO:0000313" key="10">
    <source>
        <dbReference type="EMBL" id="MBZ2166437.1"/>
    </source>
</evidence>
<evidence type="ECO:0000256" key="6">
    <source>
        <dbReference type="ARBA" id="ARBA00022989"/>
    </source>
</evidence>
<dbReference type="GO" id="GO:0008556">
    <property type="term" value="F:P-type potassium transmembrane transporter activity"/>
    <property type="evidence" value="ECO:0007669"/>
    <property type="project" value="InterPro"/>
</dbReference>
<evidence type="ECO:0000256" key="5">
    <source>
        <dbReference type="ARBA" id="ARBA00022958"/>
    </source>
</evidence>
<name>A0A8T5UW08_9EURY</name>
<dbReference type="GO" id="GO:0030955">
    <property type="term" value="F:potassium ion binding"/>
    <property type="evidence" value="ECO:0007669"/>
    <property type="project" value="UniProtKB-UniRule"/>
</dbReference>
<feature type="transmembrane region" description="Helical" evidence="9">
    <location>
        <begin position="66"/>
        <end position="87"/>
    </location>
</feature>
<dbReference type="Proteomes" id="UP000825933">
    <property type="component" value="Unassembled WGS sequence"/>
</dbReference>
<dbReference type="InterPro" id="IPR004623">
    <property type="entry name" value="KdpA"/>
</dbReference>
<comment type="similarity">
    <text evidence="9">Belongs to the KdpA family.</text>
</comment>
<keyword evidence="3 9" id="KW-0633">Potassium transport</keyword>
<proteinExistence type="inferred from homology"/>
<keyword evidence="7 9" id="KW-0406">Ion transport</keyword>
<evidence type="ECO:0000256" key="7">
    <source>
        <dbReference type="ARBA" id="ARBA00023065"/>
    </source>
</evidence>
<evidence type="ECO:0000256" key="3">
    <source>
        <dbReference type="ARBA" id="ARBA00022538"/>
    </source>
</evidence>
<gene>
    <name evidence="9 10" type="primary">kdpA</name>
    <name evidence="10" type="ORF">K8N75_10350</name>
</gene>
<organism evidence="10 11">
    <name type="scientific">Methanobacterium spitsbergense</name>
    <dbReference type="NCBI Taxonomy" id="2874285"/>
    <lineage>
        <taxon>Archaea</taxon>
        <taxon>Methanobacteriati</taxon>
        <taxon>Methanobacteriota</taxon>
        <taxon>Methanomada group</taxon>
        <taxon>Methanobacteria</taxon>
        <taxon>Methanobacteriales</taxon>
        <taxon>Methanobacteriaceae</taxon>
        <taxon>Methanobacterium</taxon>
    </lineage>
</organism>
<evidence type="ECO:0000256" key="2">
    <source>
        <dbReference type="ARBA" id="ARBA00022475"/>
    </source>
</evidence>
<feature type="transmembrane region" description="Helical" evidence="9">
    <location>
        <begin position="134"/>
        <end position="156"/>
    </location>
</feature>
<reference evidence="11" key="1">
    <citation type="journal article" date="2022" name="Microbiol. Resour. Announc.">
        <title>Draft Genome Sequence of a Methanogenic Archaeon from West Spitsbergen Permafrost.</title>
        <authorList>
            <person name="Trubitsyn V."/>
            <person name="Rivkina E."/>
            <person name="Shcherbakova V."/>
        </authorList>
    </citation>
    <scope>NUCLEOTIDE SEQUENCE [LARGE SCALE GENOMIC DNA]</scope>
    <source>
        <strain evidence="11">VT</strain>
    </source>
</reference>
<dbReference type="EMBL" id="JAIOUQ010000013">
    <property type="protein sequence ID" value="MBZ2166437.1"/>
    <property type="molecule type" value="Genomic_DNA"/>
</dbReference>